<dbReference type="OrthoDB" id="2231510at2"/>
<reference evidence="1 2" key="1">
    <citation type="submission" date="2011-06" db="EMBL/GenBank/DDBJ databases">
        <title>The Genome Sequence of Collinsella tanakaei YIT 12063.</title>
        <authorList>
            <consortium name="The Broad Institute Genome Sequencing Platform"/>
            <person name="Earl A."/>
            <person name="Ward D."/>
            <person name="Feldgarden M."/>
            <person name="Gevers D."/>
            <person name="Morotomi M."/>
            <person name="Young S.K."/>
            <person name="Zeng Q."/>
            <person name="Gargeya S."/>
            <person name="Fitzgerald M."/>
            <person name="Haas B."/>
            <person name="Abouelleil A."/>
            <person name="Alvarado L."/>
            <person name="Arachchi H.M."/>
            <person name="Berlin A."/>
            <person name="Brown A."/>
            <person name="Chapman S.B."/>
            <person name="Chen Z."/>
            <person name="Dunbar C."/>
            <person name="Freedman E."/>
            <person name="Gearin G."/>
            <person name="Gellesch M."/>
            <person name="Goldberg J."/>
            <person name="Griggs A."/>
            <person name="Gujja S."/>
            <person name="Heiman D."/>
            <person name="Howarth C."/>
            <person name="Larson L."/>
            <person name="Lui A."/>
            <person name="MacDonald P.J.P."/>
            <person name="Mehta T."/>
            <person name="Montmayeur A."/>
            <person name="Murphy C."/>
            <person name="Neiman D."/>
            <person name="Pearson M."/>
            <person name="Priest M."/>
            <person name="Roberts A."/>
            <person name="Saif S."/>
            <person name="Shea T."/>
            <person name="Shenoy N."/>
            <person name="Sisk P."/>
            <person name="Stolte C."/>
            <person name="Sykes S."/>
            <person name="Wortman J."/>
            <person name="Nusbaum C."/>
            <person name="Birren B."/>
        </authorList>
    </citation>
    <scope>NUCLEOTIDE SEQUENCE [LARGE SCALE GENOMIC DNA]</scope>
    <source>
        <strain evidence="1 2">YIT 12063</strain>
    </source>
</reference>
<dbReference type="HOGENOM" id="CLU_175514_1_1_11"/>
<name>G1WGE9_9ACTN</name>
<evidence type="ECO:0000313" key="1">
    <source>
        <dbReference type="EMBL" id="EGX67400.1"/>
    </source>
</evidence>
<dbReference type="STRING" id="742742.HMPREF9452_00412"/>
<sequence length="76" mass="8579">MAVKNRQIDLDNHLFAELERLGDESLTDEQLEKEIERAKAVSAVAKQINTSRANSLKATEYLDRATVNHPKLPEGF</sequence>
<keyword evidence="2" id="KW-1185">Reference proteome</keyword>
<organism evidence="1 2">
    <name type="scientific">Collinsella tanakaei YIT 12063</name>
    <dbReference type="NCBI Taxonomy" id="742742"/>
    <lineage>
        <taxon>Bacteria</taxon>
        <taxon>Bacillati</taxon>
        <taxon>Actinomycetota</taxon>
        <taxon>Coriobacteriia</taxon>
        <taxon>Coriobacteriales</taxon>
        <taxon>Coriobacteriaceae</taxon>
        <taxon>Collinsella</taxon>
    </lineage>
</organism>
<dbReference type="EMBL" id="ADLS01000006">
    <property type="protein sequence ID" value="EGX67400.1"/>
    <property type="molecule type" value="Genomic_DNA"/>
</dbReference>
<protein>
    <submittedName>
        <fullName evidence="1">Uncharacterized protein</fullName>
    </submittedName>
</protein>
<comment type="caution">
    <text evidence="1">The sequence shown here is derived from an EMBL/GenBank/DDBJ whole genome shotgun (WGS) entry which is preliminary data.</text>
</comment>
<gene>
    <name evidence="1" type="ORF">HMPREF9452_00412</name>
</gene>
<proteinExistence type="predicted"/>
<dbReference type="PATRIC" id="fig|742742.3.peg.395"/>
<accession>G1WGE9</accession>
<dbReference type="eggNOG" id="ENOG5032Y3I">
    <property type="taxonomic scope" value="Bacteria"/>
</dbReference>
<evidence type="ECO:0000313" key="2">
    <source>
        <dbReference type="Proteomes" id="UP000004830"/>
    </source>
</evidence>
<dbReference type="RefSeq" id="WP_009140448.1">
    <property type="nucleotide sequence ID" value="NZ_JH126467.1"/>
</dbReference>
<dbReference type="Proteomes" id="UP000004830">
    <property type="component" value="Unassembled WGS sequence"/>
</dbReference>
<dbReference type="AlphaFoldDB" id="G1WGE9"/>
<dbReference type="GeneID" id="62758189"/>